<dbReference type="CDD" id="cd03244">
    <property type="entry name" value="ABCC_MRP_domain2"/>
    <property type="match status" value="1"/>
</dbReference>
<evidence type="ECO:0000256" key="13">
    <source>
        <dbReference type="SAM" id="Phobius"/>
    </source>
</evidence>
<dbReference type="InterPro" id="IPR050173">
    <property type="entry name" value="ABC_transporter_C-like"/>
</dbReference>
<evidence type="ECO:0000259" key="14">
    <source>
        <dbReference type="PROSITE" id="PS50893"/>
    </source>
</evidence>
<dbReference type="InterPro" id="IPR027417">
    <property type="entry name" value="P-loop_NTPase"/>
</dbReference>
<comment type="caution">
    <text evidence="16">The sequence shown here is derived from an EMBL/GenBank/DDBJ whole genome shotgun (WGS) entry which is preliminary data.</text>
</comment>
<dbReference type="FunFam" id="1.20.1560.10:FF:000010">
    <property type="entry name" value="Multidrug resistance-associated ABC transporter"/>
    <property type="match status" value="1"/>
</dbReference>
<organism evidence="16 17">
    <name type="scientific">Coemansia thaxteri</name>
    <dbReference type="NCBI Taxonomy" id="2663907"/>
    <lineage>
        <taxon>Eukaryota</taxon>
        <taxon>Fungi</taxon>
        <taxon>Fungi incertae sedis</taxon>
        <taxon>Zoopagomycota</taxon>
        <taxon>Kickxellomycotina</taxon>
        <taxon>Kickxellomycetes</taxon>
        <taxon>Kickxellales</taxon>
        <taxon>Kickxellaceae</taxon>
        <taxon>Coemansia</taxon>
    </lineage>
</organism>
<keyword evidence="7" id="KW-0547">Nucleotide-binding</keyword>
<evidence type="ECO:0000256" key="11">
    <source>
        <dbReference type="ARBA" id="ARBA00023136"/>
    </source>
</evidence>
<dbReference type="CDD" id="cd03250">
    <property type="entry name" value="ABCC_MRP_domain1"/>
    <property type="match status" value="1"/>
</dbReference>
<protein>
    <submittedName>
        <fullName evidence="16">Uncharacterized protein</fullName>
    </submittedName>
</protein>
<feature type="transmembrane region" description="Helical" evidence="13">
    <location>
        <begin position="434"/>
        <end position="453"/>
    </location>
</feature>
<evidence type="ECO:0000256" key="6">
    <source>
        <dbReference type="ARBA" id="ARBA00022737"/>
    </source>
</evidence>
<proteinExistence type="inferred from homology"/>
<dbReference type="Pfam" id="PF24357">
    <property type="entry name" value="TMD0_ABC"/>
    <property type="match status" value="1"/>
</dbReference>
<feature type="domain" description="ABC transmembrane type-1" evidence="15">
    <location>
        <begin position="967"/>
        <end position="1257"/>
    </location>
</feature>
<keyword evidence="3" id="KW-0813">Transport</keyword>
<accession>A0A9W8EHZ6</accession>
<feature type="transmembrane region" description="Helical" evidence="13">
    <location>
        <begin position="554"/>
        <end position="580"/>
    </location>
</feature>
<feature type="transmembrane region" description="Helical" evidence="13">
    <location>
        <begin position="91"/>
        <end position="112"/>
    </location>
</feature>
<dbReference type="InterPro" id="IPR036640">
    <property type="entry name" value="ABC1_TM_sf"/>
</dbReference>
<feature type="domain" description="ABC transporter" evidence="14">
    <location>
        <begin position="615"/>
        <end position="846"/>
    </location>
</feature>
<feature type="domain" description="ABC transporter" evidence="14">
    <location>
        <begin position="1294"/>
        <end position="1528"/>
    </location>
</feature>
<dbReference type="Pfam" id="PF00005">
    <property type="entry name" value="ABC_tran"/>
    <property type="match status" value="2"/>
</dbReference>
<dbReference type="InterPro" id="IPR056227">
    <property type="entry name" value="TMD0_ABC"/>
</dbReference>
<dbReference type="InterPro" id="IPR003439">
    <property type="entry name" value="ABC_transporter-like_ATP-bd"/>
</dbReference>
<feature type="transmembrane region" description="Helical" evidence="13">
    <location>
        <begin position="1009"/>
        <end position="1035"/>
    </location>
</feature>
<evidence type="ECO:0000256" key="7">
    <source>
        <dbReference type="ARBA" id="ARBA00022741"/>
    </source>
</evidence>
<evidence type="ECO:0000256" key="9">
    <source>
        <dbReference type="ARBA" id="ARBA00022967"/>
    </source>
</evidence>
<dbReference type="GO" id="GO:0000329">
    <property type="term" value="C:fungal-type vacuole membrane"/>
    <property type="evidence" value="ECO:0007669"/>
    <property type="project" value="UniProtKB-ARBA"/>
</dbReference>
<feature type="transmembrane region" description="Helical" evidence="13">
    <location>
        <begin position="26"/>
        <end position="45"/>
    </location>
</feature>
<dbReference type="Gene3D" id="3.40.50.300">
    <property type="entry name" value="P-loop containing nucleotide triphosphate hydrolases"/>
    <property type="match status" value="2"/>
</dbReference>
<dbReference type="Proteomes" id="UP001150907">
    <property type="component" value="Unassembled WGS sequence"/>
</dbReference>
<dbReference type="PROSITE" id="PS00211">
    <property type="entry name" value="ABC_TRANSPORTER_1"/>
    <property type="match status" value="2"/>
</dbReference>
<keyword evidence="6" id="KW-0677">Repeat</keyword>
<evidence type="ECO:0000313" key="17">
    <source>
        <dbReference type="Proteomes" id="UP001150907"/>
    </source>
</evidence>
<dbReference type="Gene3D" id="1.20.1560.10">
    <property type="entry name" value="ABC transporter type 1, transmembrane domain"/>
    <property type="match status" value="2"/>
</dbReference>
<name>A0A9W8EHZ6_9FUNG</name>
<feature type="transmembrane region" description="Helical" evidence="13">
    <location>
        <begin position="519"/>
        <end position="542"/>
    </location>
</feature>
<evidence type="ECO:0000256" key="8">
    <source>
        <dbReference type="ARBA" id="ARBA00022840"/>
    </source>
</evidence>
<evidence type="ECO:0000259" key="15">
    <source>
        <dbReference type="PROSITE" id="PS50929"/>
    </source>
</evidence>
<evidence type="ECO:0000313" key="16">
    <source>
        <dbReference type="EMBL" id="KAJ2008207.1"/>
    </source>
</evidence>
<dbReference type="EMBL" id="JANBQF010000009">
    <property type="protein sequence ID" value="KAJ2008207.1"/>
    <property type="molecule type" value="Genomic_DNA"/>
</dbReference>
<evidence type="ECO:0000256" key="2">
    <source>
        <dbReference type="ARBA" id="ARBA00009726"/>
    </source>
</evidence>
<dbReference type="CDD" id="cd18580">
    <property type="entry name" value="ABC_6TM_ABCC_D2"/>
    <property type="match status" value="1"/>
</dbReference>
<evidence type="ECO:0000256" key="3">
    <source>
        <dbReference type="ARBA" id="ARBA00022448"/>
    </source>
</evidence>
<reference evidence="16" key="1">
    <citation type="submission" date="2022-07" db="EMBL/GenBank/DDBJ databases">
        <title>Phylogenomic reconstructions and comparative analyses of Kickxellomycotina fungi.</title>
        <authorList>
            <person name="Reynolds N.K."/>
            <person name="Stajich J.E."/>
            <person name="Barry K."/>
            <person name="Grigoriev I.V."/>
            <person name="Crous P."/>
            <person name="Smith M.E."/>
        </authorList>
    </citation>
    <scope>NUCLEOTIDE SEQUENCE</scope>
    <source>
        <strain evidence="16">IMI 214461</strain>
    </source>
</reference>
<keyword evidence="4" id="KW-0926">Vacuole</keyword>
<dbReference type="InterPro" id="IPR044726">
    <property type="entry name" value="ABCC_6TM_D2"/>
</dbReference>
<keyword evidence="5 13" id="KW-0812">Transmembrane</keyword>
<gene>
    <name evidence="16" type="ORF">H4R26_000327</name>
</gene>
<dbReference type="FunFam" id="3.40.50.300:FF:000450">
    <property type="entry name" value="ABC transporter C family member 2"/>
    <property type="match status" value="1"/>
</dbReference>
<feature type="region of interest" description="Disordered" evidence="12">
    <location>
        <begin position="854"/>
        <end position="885"/>
    </location>
</feature>
<keyword evidence="9" id="KW-1278">Translocase</keyword>
<dbReference type="CDD" id="cd18595">
    <property type="entry name" value="ABC_6TM_MRP1_2_3_6_D1_like"/>
    <property type="match status" value="1"/>
</dbReference>
<keyword evidence="11 13" id="KW-0472">Membrane</keyword>
<feature type="transmembrane region" description="Helical" evidence="13">
    <location>
        <begin position="66"/>
        <end position="85"/>
    </location>
</feature>
<dbReference type="OrthoDB" id="6500128at2759"/>
<evidence type="ECO:0000256" key="10">
    <source>
        <dbReference type="ARBA" id="ARBA00022989"/>
    </source>
</evidence>
<comment type="similarity">
    <text evidence="2">Belongs to the ABC transporter superfamily. ABCC family. Conjugate transporter (TC 3.A.1.208) subfamily.</text>
</comment>
<dbReference type="SUPFAM" id="SSF52540">
    <property type="entry name" value="P-loop containing nucleoside triphosphate hydrolases"/>
    <property type="match status" value="2"/>
</dbReference>
<feature type="transmembrane region" description="Helical" evidence="13">
    <location>
        <begin position="124"/>
        <end position="144"/>
    </location>
</feature>
<dbReference type="PROSITE" id="PS50893">
    <property type="entry name" value="ABC_TRANSPORTER_2"/>
    <property type="match status" value="2"/>
</dbReference>
<dbReference type="GO" id="GO:0005524">
    <property type="term" value="F:ATP binding"/>
    <property type="evidence" value="ECO:0007669"/>
    <property type="project" value="UniProtKB-KW"/>
</dbReference>
<feature type="domain" description="ABC transmembrane type-1" evidence="15">
    <location>
        <begin position="291"/>
        <end position="581"/>
    </location>
</feature>
<keyword evidence="17" id="KW-1185">Reference proteome</keyword>
<dbReference type="PANTHER" id="PTHR24223">
    <property type="entry name" value="ATP-BINDING CASSETTE SUB-FAMILY C"/>
    <property type="match status" value="1"/>
</dbReference>
<dbReference type="GO" id="GO:0016887">
    <property type="term" value="F:ATP hydrolysis activity"/>
    <property type="evidence" value="ECO:0007669"/>
    <property type="project" value="InterPro"/>
</dbReference>
<dbReference type="PROSITE" id="PS50929">
    <property type="entry name" value="ABC_TM1F"/>
    <property type="match status" value="2"/>
</dbReference>
<keyword evidence="10 13" id="KW-1133">Transmembrane helix</keyword>
<dbReference type="Pfam" id="PF00664">
    <property type="entry name" value="ABC_membrane"/>
    <property type="match status" value="2"/>
</dbReference>
<dbReference type="SMART" id="SM00382">
    <property type="entry name" value="AAA"/>
    <property type="match status" value="2"/>
</dbReference>
<dbReference type="SUPFAM" id="SSF90123">
    <property type="entry name" value="ABC transporter transmembrane region"/>
    <property type="match status" value="2"/>
</dbReference>
<dbReference type="InterPro" id="IPR003593">
    <property type="entry name" value="AAA+_ATPase"/>
</dbReference>
<dbReference type="InterPro" id="IPR017871">
    <property type="entry name" value="ABC_transporter-like_CS"/>
</dbReference>
<evidence type="ECO:0000256" key="4">
    <source>
        <dbReference type="ARBA" id="ARBA00022554"/>
    </source>
</evidence>
<dbReference type="PANTHER" id="PTHR24223:SF443">
    <property type="entry name" value="MULTIDRUG-RESISTANCE LIKE PROTEIN 1, ISOFORM I"/>
    <property type="match status" value="1"/>
</dbReference>
<keyword evidence="8" id="KW-0067">ATP-binding</keyword>
<dbReference type="FunFam" id="3.40.50.300:FF:000074">
    <property type="entry name" value="Multidrug resistance-associated protein 5 isoform 1"/>
    <property type="match status" value="1"/>
</dbReference>
<feature type="transmembrane region" description="Helical" evidence="13">
    <location>
        <begin position="964"/>
        <end position="984"/>
    </location>
</feature>
<evidence type="ECO:0000256" key="5">
    <source>
        <dbReference type="ARBA" id="ARBA00022692"/>
    </source>
</evidence>
<evidence type="ECO:0000256" key="1">
    <source>
        <dbReference type="ARBA" id="ARBA00004128"/>
    </source>
</evidence>
<dbReference type="GO" id="GO:0140359">
    <property type="term" value="F:ABC-type transporter activity"/>
    <property type="evidence" value="ECO:0007669"/>
    <property type="project" value="InterPro"/>
</dbReference>
<feature type="transmembrane region" description="Helical" evidence="13">
    <location>
        <begin position="156"/>
        <end position="176"/>
    </location>
</feature>
<comment type="subcellular location">
    <subcellularLocation>
        <location evidence="1">Vacuole membrane</location>
        <topology evidence="1">Multi-pass membrane protein</topology>
    </subcellularLocation>
</comment>
<sequence>MAQLCPSKEGWGPLSPSRPVDFTACFQHGALISGLNLLFIATAAIRLYALRNAPQLPPTVVAQTQFWAKMAFVAAVLVASAAELLLTARLYPYMCVFTISIALQTAAAAIALRLHWREQFTNRVASTALLLFWLATVLLSLMRLRTAIATNAGVRTPGVVIAFLAFLLLSLAALVMESLPKPHLLYELAADEDEGVEEYYPDGLDSADRCLYQSPEERANIFSLLTFTWMTPLLEQGFRKPLQMEDTWELGSEYRPDVVNARFQRNWQKELQSGRPSLLRATLRTYGWSLALSGFYKLIKDLVSFLNPILLSRLIGFVSRYNTANAEPIEYGYFYAASMFVVASVQTLAFQQHWAQNQRISCLIKTSYTTAIYRKTLTLSNDTRQNFNVGGIVTHMSVDSQRVADFISNFSHHLWSSPLQIVLALYLLYQTLGWSTFAGVLVMVISIPTSARLSRSMRALNKLLMGYRDRRMKIMDEVLSGIKIIKLYAWETSFLRRINDVRINLELGTVRRYGVIQSVFSFVVTLIPFVVSFSTFGLYSMMDNTSHGPLTPQLVFVALTLFNMLRFPLSFGPMVIPALLESIVSTRRIFDFLTSGEIDFSAIERVSYDRDSSSAALDDVLVSVVGGEFKWLTAEDPTLRGIDIECRRDQLVAVIGRVGAGKSSLASAILGDMVKSAGKVAIRGSVAYVPQQAWIMNATLRDNILFGHRFDQALYDRVLDACALRPDLDMLPGGDMTEIGEKGINLSGGQKARVSLARAVYARADIYVLDDPLAAVDAHVGKHIFTHVLGPQGMLKSRARILVTNAVQYLSNVDNIIMLRDGHVVEQGSFAHVMDNRSEIFEFVHKYIEGEISSRDESGESAADSGTEYFEDEPTSSEQDGMPLPAGVGIHRKSTKQTLGRASIGSVQEALGRRARYGRTLLAAEEQLVIDNGRTMTTEFSRQGKVEWDIYRIYAQACGMRNSVMFALALLAASVSNVCANMWLKHWASSNIEEDSAGSIWAALTSHSVFYYLLIYGGLGLLGASMSSLQAFLLWTKCSIRASTKIHENMLRGVLRSPMSFFDVTPLGRILNRFSSDLQRCDEMLPRSVSGMVNTMVSVVSAVSVIGFSTPLMLVVMFPLAFVYRYLQLRYLFSSRELRRLDSTTRSPIFAHFQESIGGVSTIRAYNQQNRFIVENERRLEANTRAYYTYLSLNRWLSLRLETLGNLVMLGTTALAVASLQYFGFGDAGLVGLSVAYALDFTSSLNWSVRSYTEVENSMIQLERVIEYARLPSEAPDVIEDHRPAQPWPDHGMVEFRNYSTRYREGLDFVLKDVSFSVRPREKVGIVGRTGAGKSSLTLALFRIIEAAEGQILLDGEDIAQYGLFDVRSKLSIIPQDPVLFAGTVRENLDPFNSYSDQDIWRALEHARLADFIRTKDERLEFVVTQGGENFSVGQRQLICLARALLKRAKVLVLDEATAAIDNSTDAIIQESIRKEFKDCTVLTIAHRLNTIIDSDKILVIDGGKLAEFDTPQNLLDNEESLFAKLVEEARSGDAQ</sequence>
<evidence type="ECO:0000256" key="12">
    <source>
        <dbReference type="SAM" id="MobiDB-lite"/>
    </source>
</evidence>
<dbReference type="InterPro" id="IPR011527">
    <property type="entry name" value="ABC1_TM_dom"/>
</dbReference>
<dbReference type="FunFam" id="1.20.1560.10:FF:000020">
    <property type="entry name" value="ABC metal ion transporter"/>
    <property type="match status" value="1"/>
</dbReference>